<reference evidence="1" key="1">
    <citation type="submission" date="2013-12" db="EMBL/GenBank/DDBJ databases">
        <title>The Genome Sequence of Aphanomyces astaci APO3.</title>
        <authorList>
            <consortium name="The Broad Institute Genomics Platform"/>
            <person name="Russ C."/>
            <person name="Tyler B."/>
            <person name="van West P."/>
            <person name="Dieguez-Uribeondo J."/>
            <person name="Young S.K."/>
            <person name="Zeng Q."/>
            <person name="Gargeya S."/>
            <person name="Fitzgerald M."/>
            <person name="Abouelleil A."/>
            <person name="Alvarado L."/>
            <person name="Chapman S.B."/>
            <person name="Gainer-Dewar J."/>
            <person name="Goldberg J."/>
            <person name="Griggs A."/>
            <person name="Gujja S."/>
            <person name="Hansen M."/>
            <person name="Howarth C."/>
            <person name="Imamovic A."/>
            <person name="Ireland A."/>
            <person name="Larimer J."/>
            <person name="McCowan C."/>
            <person name="Murphy C."/>
            <person name="Pearson M."/>
            <person name="Poon T.W."/>
            <person name="Priest M."/>
            <person name="Roberts A."/>
            <person name="Saif S."/>
            <person name="Shea T."/>
            <person name="Sykes S."/>
            <person name="Wortman J."/>
            <person name="Nusbaum C."/>
            <person name="Birren B."/>
        </authorList>
    </citation>
    <scope>NUCLEOTIDE SEQUENCE [LARGE SCALE GENOMIC DNA]</scope>
    <source>
        <strain evidence="1">APO3</strain>
    </source>
</reference>
<protein>
    <submittedName>
        <fullName evidence="1">Uncharacterized protein</fullName>
    </submittedName>
</protein>
<dbReference type="RefSeq" id="XP_009846054.1">
    <property type="nucleotide sequence ID" value="XM_009847752.1"/>
</dbReference>
<sequence>MPTKIAASRPRFDHDHGELFDGKVGMWPFVQSVLAVRNSRNRPAGTMVTFLVNSVMRLILEHDGGNHYVLPHLTVKEAALRHTGLLMQNVSCPVSLLLYART</sequence>
<dbReference type="GeneID" id="20820654"/>
<dbReference type="AlphaFoldDB" id="W4FAH8"/>
<dbReference type="PANTHER" id="PTHR47169">
    <property type="entry name" value="OS01G0541250 PROTEIN"/>
    <property type="match status" value="1"/>
</dbReference>
<accession>W4FAH8</accession>
<name>W4FAH8_APHAT</name>
<dbReference type="OrthoDB" id="125932at2759"/>
<gene>
    <name evidence="1" type="ORF">H257_18658</name>
</gene>
<organism evidence="1">
    <name type="scientific">Aphanomyces astaci</name>
    <name type="common">Crayfish plague agent</name>
    <dbReference type="NCBI Taxonomy" id="112090"/>
    <lineage>
        <taxon>Eukaryota</taxon>
        <taxon>Sar</taxon>
        <taxon>Stramenopiles</taxon>
        <taxon>Oomycota</taxon>
        <taxon>Saprolegniomycetes</taxon>
        <taxon>Saprolegniales</taxon>
        <taxon>Verrucalvaceae</taxon>
        <taxon>Aphanomyces</taxon>
    </lineage>
</organism>
<dbReference type="EMBL" id="KI913307">
    <property type="protein sequence ID" value="ETV64462.1"/>
    <property type="molecule type" value="Genomic_DNA"/>
</dbReference>
<proteinExistence type="predicted"/>
<evidence type="ECO:0000313" key="1">
    <source>
        <dbReference type="EMBL" id="ETV64462.1"/>
    </source>
</evidence>
<dbReference type="VEuPathDB" id="FungiDB:H257_18658"/>
<dbReference type="PANTHER" id="PTHR47169:SF2">
    <property type="entry name" value="OS01G0541250 PROTEIN"/>
    <property type="match status" value="1"/>
</dbReference>